<dbReference type="InterPro" id="IPR013783">
    <property type="entry name" value="Ig-like_fold"/>
</dbReference>
<keyword evidence="8" id="KW-1185">Reference proteome</keyword>
<dbReference type="GO" id="GO:0005615">
    <property type="term" value="C:extracellular space"/>
    <property type="evidence" value="ECO:0007669"/>
    <property type="project" value="InterPro"/>
</dbReference>
<dbReference type="SMART" id="SM01361">
    <property type="entry name" value="A2M_recep"/>
    <property type="match status" value="1"/>
</dbReference>
<dbReference type="SMART" id="SM01419">
    <property type="entry name" value="Thiol-ester_cl"/>
    <property type="match status" value="1"/>
</dbReference>
<evidence type="ECO:0000256" key="4">
    <source>
        <dbReference type="ARBA" id="ARBA00023157"/>
    </source>
</evidence>
<keyword evidence="5" id="KW-0325">Glycoprotein</keyword>
<sequence>MVFNYLPEAVEVGVMLIKSGSFKVRRAYDLTNAVSKQVTVWITVPANEARSAWFWIVPGQLGNIAIKVKAQSHLAADTVVKNLLVEPEGTPQEYSKAIVVDFSRGNDSLTETVNITLPPDLVQGSEYIRVTAIGDLMGTSIQGLGSLLRMPYGCGEQNMINFAPAIYILDYLTATNQVTPEVKAKALKVMESGYLRELTYQHKDGSFSAFGDRDTSGSMWLSAFVAKSFHQARSYIFIDSTLVEKTLSWIISRQNSNGSFTEPSGGRVIHKDMQGGSSKGLPLTAYVLVALVENKDAPMLKSRLDNAIASAMAHLEREMDDIAPYALAIVTYALTASKSSRAAEALEKLNHIAIKAGGMTHWETGKASEPDPSVPVWRRPYHRARASNIEMSAYGLLVYTAAHKVFSGVPTLKWLASQRNPSGGFSSTQDTVLALQAMAEVPFSADSLSLDISLQAGGVNYKYDTITKATAGILQSKQLPGNTDLVVVMAVGKGIGIVQVAVSYNVDNADNQPGVLVDIDTKDNGNGITKIKACGRYTKEGESGMTVLEVGLVSGNQADTSGLINQVPTLKRFETKDRKVILYFDKFTETKTCVEFNSQQNMPVANPKKSRVEGYLYYEPDVKNTIYYLPATLQKVDMCSACPGCCDNSTSVDDTAFADQNSEVTTCSETGFADQNTTSFNIDKVEYSGAIYVMSHTVTLTFCLSAIVCHLLLP</sequence>
<dbReference type="AlphaFoldDB" id="A0AAD9K2F2"/>
<evidence type="ECO:0000313" key="7">
    <source>
        <dbReference type="EMBL" id="KAK2163266.1"/>
    </source>
</evidence>
<dbReference type="PANTHER" id="PTHR11412">
    <property type="entry name" value="MACROGLOBULIN / COMPLEMENT"/>
    <property type="match status" value="1"/>
</dbReference>
<evidence type="ECO:0000256" key="3">
    <source>
        <dbReference type="ARBA" id="ARBA00022966"/>
    </source>
</evidence>
<evidence type="ECO:0000256" key="1">
    <source>
        <dbReference type="ARBA" id="ARBA00010952"/>
    </source>
</evidence>
<dbReference type="Gene3D" id="2.60.40.690">
    <property type="entry name" value="Alpha-macroglobulin, receptor-binding domain"/>
    <property type="match status" value="1"/>
</dbReference>
<dbReference type="Proteomes" id="UP001209878">
    <property type="component" value="Unassembled WGS sequence"/>
</dbReference>
<gene>
    <name evidence="7" type="ORF">NP493_1472g00002</name>
</gene>
<dbReference type="SUPFAM" id="SSF48239">
    <property type="entry name" value="Terpenoid cyclases/Protein prenyltransferases"/>
    <property type="match status" value="1"/>
</dbReference>
<protein>
    <recommendedName>
        <fullName evidence="6">Alpha-macroglobulin receptor-binding domain-containing protein</fullName>
    </recommendedName>
</protein>
<dbReference type="InterPro" id="IPR011626">
    <property type="entry name" value="Alpha-macroglobulin_TED"/>
</dbReference>
<dbReference type="InterPro" id="IPR009048">
    <property type="entry name" value="A-macroglobulin_rcpt-bd"/>
</dbReference>
<evidence type="ECO:0000313" key="8">
    <source>
        <dbReference type="Proteomes" id="UP001209878"/>
    </source>
</evidence>
<dbReference type="Gene3D" id="1.50.10.20">
    <property type="match status" value="1"/>
</dbReference>
<comment type="similarity">
    <text evidence="1">Belongs to the protease inhibitor I39 (alpha-2-macroglobulin) family.</text>
</comment>
<organism evidence="7 8">
    <name type="scientific">Ridgeia piscesae</name>
    <name type="common">Tubeworm</name>
    <dbReference type="NCBI Taxonomy" id="27915"/>
    <lineage>
        <taxon>Eukaryota</taxon>
        <taxon>Metazoa</taxon>
        <taxon>Spiralia</taxon>
        <taxon>Lophotrochozoa</taxon>
        <taxon>Annelida</taxon>
        <taxon>Polychaeta</taxon>
        <taxon>Sedentaria</taxon>
        <taxon>Canalipalpata</taxon>
        <taxon>Sabellida</taxon>
        <taxon>Siboglinidae</taxon>
        <taxon>Ridgeia</taxon>
    </lineage>
</organism>
<dbReference type="Gene3D" id="2.60.120.1540">
    <property type="match status" value="1"/>
</dbReference>
<comment type="caution">
    <text evidence="7">The sequence shown here is derived from an EMBL/GenBank/DDBJ whole genome shotgun (WGS) entry which is preliminary data.</text>
</comment>
<reference evidence="7" key="1">
    <citation type="journal article" date="2023" name="Mol. Biol. Evol.">
        <title>Third-Generation Sequencing Reveals the Adaptive Role of the Epigenome in Three Deep-Sea Polychaetes.</title>
        <authorList>
            <person name="Perez M."/>
            <person name="Aroh O."/>
            <person name="Sun Y."/>
            <person name="Lan Y."/>
            <person name="Juniper S.K."/>
            <person name="Young C.R."/>
            <person name="Angers B."/>
            <person name="Qian P.Y."/>
        </authorList>
    </citation>
    <scope>NUCLEOTIDE SEQUENCE</scope>
    <source>
        <strain evidence="7">R07B-5</strain>
    </source>
</reference>
<accession>A0AAD9K2F2</accession>
<dbReference type="InterPro" id="IPR050473">
    <property type="entry name" value="A2M/Complement_sys"/>
</dbReference>
<feature type="domain" description="Alpha-macroglobulin receptor-binding" evidence="6">
    <location>
        <begin position="543"/>
        <end position="628"/>
    </location>
</feature>
<dbReference type="CDD" id="cd02897">
    <property type="entry name" value="A2M_2"/>
    <property type="match status" value="1"/>
</dbReference>
<dbReference type="InterPro" id="IPR041813">
    <property type="entry name" value="A2M_TED"/>
</dbReference>
<evidence type="ECO:0000259" key="6">
    <source>
        <dbReference type="SMART" id="SM01361"/>
    </source>
</evidence>
<dbReference type="PANTHER" id="PTHR11412:SF136">
    <property type="entry name" value="CD109 ANTIGEN"/>
    <property type="match status" value="1"/>
</dbReference>
<dbReference type="EMBL" id="JAODUO010001472">
    <property type="protein sequence ID" value="KAK2163266.1"/>
    <property type="molecule type" value="Genomic_DNA"/>
</dbReference>
<keyword evidence="2" id="KW-0732">Signal</keyword>
<dbReference type="InterPro" id="IPR019742">
    <property type="entry name" value="MacrogloblnA2_CS"/>
</dbReference>
<dbReference type="Gene3D" id="2.60.40.10">
    <property type="entry name" value="Immunoglobulins"/>
    <property type="match status" value="1"/>
</dbReference>
<dbReference type="FunFam" id="1.50.10.20:FF:000001">
    <property type="entry name" value="CD109 isoform 1"/>
    <property type="match status" value="1"/>
</dbReference>
<evidence type="ECO:0000256" key="2">
    <source>
        <dbReference type="ARBA" id="ARBA00022729"/>
    </source>
</evidence>
<keyword evidence="4" id="KW-1015">Disulfide bond</keyword>
<name>A0AAD9K2F2_RIDPI</name>
<proteinExistence type="inferred from homology"/>
<dbReference type="InterPro" id="IPR036595">
    <property type="entry name" value="A-macroglobulin_rcpt-bd_sf"/>
</dbReference>
<dbReference type="PROSITE" id="PS00477">
    <property type="entry name" value="ALPHA_2_MACROGLOBULIN"/>
    <property type="match status" value="1"/>
</dbReference>
<dbReference type="Pfam" id="PF07677">
    <property type="entry name" value="A2M_recep"/>
    <property type="match status" value="1"/>
</dbReference>
<dbReference type="Pfam" id="PF07678">
    <property type="entry name" value="TED_complement"/>
    <property type="match status" value="1"/>
</dbReference>
<dbReference type="InterPro" id="IPR008930">
    <property type="entry name" value="Terpenoid_cyclase/PrenylTrfase"/>
</dbReference>
<dbReference type="SUPFAM" id="SSF49410">
    <property type="entry name" value="Alpha-macroglobulin receptor domain"/>
    <property type="match status" value="1"/>
</dbReference>
<keyword evidence="3" id="KW-0882">Thioester bond</keyword>
<dbReference type="InterPro" id="IPR047565">
    <property type="entry name" value="Alpha-macroglob_thiol-ester_cl"/>
</dbReference>
<evidence type="ECO:0000256" key="5">
    <source>
        <dbReference type="ARBA" id="ARBA00023180"/>
    </source>
</evidence>